<dbReference type="GO" id="GO:0005524">
    <property type="term" value="F:ATP binding"/>
    <property type="evidence" value="ECO:0007669"/>
    <property type="project" value="UniProtKB-UniRule"/>
</dbReference>
<keyword evidence="7" id="KW-0413">Isomerase</keyword>
<dbReference type="Gene3D" id="1.10.486.10">
    <property type="entry name" value="PCRA, domain 4"/>
    <property type="match status" value="1"/>
</dbReference>
<name>A0A2H0UDL2_9BACT</name>
<evidence type="ECO:0000256" key="1">
    <source>
        <dbReference type="ARBA" id="ARBA00009922"/>
    </source>
</evidence>
<proteinExistence type="inferred from homology"/>
<dbReference type="PROSITE" id="PS51198">
    <property type="entry name" value="UVRD_HELICASE_ATP_BIND"/>
    <property type="match status" value="1"/>
</dbReference>
<dbReference type="Gene3D" id="1.10.10.160">
    <property type="match status" value="1"/>
</dbReference>
<dbReference type="GO" id="GO:0003677">
    <property type="term" value="F:DNA binding"/>
    <property type="evidence" value="ECO:0007669"/>
    <property type="project" value="UniProtKB-KW"/>
</dbReference>
<evidence type="ECO:0000259" key="12">
    <source>
        <dbReference type="PROSITE" id="PS51198"/>
    </source>
</evidence>
<evidence type="ECO:0000256" key="4">
    <source>
        <dbReference type="ARBA" id="ARBA00022806"/>
    </source>
</evidence>
<gene>
    <name evidence="14" type="ORF">COU16_02995</name>
</gene>
<dbReference type="InterPro" id="IPR000212">
    <property type="entry name" value="DNA_helicase_UvrD/REP"/>
</dbReference>
<evidence type="ECO:0000256" key="2">
    <source>
        <dbReference type="ARBA" id="ARBA00022741"/>
    </source>
</evidence>
<feature type="domain" description="UvrD-like helicase C-terminal" evidence="13">
    <location>
        <begin position="302"/>
        <end position="560"/>
    </location>
</feature>
<dbReference type="PANTHER" id="PTHR11070">
    <property type="entry name" value="UVRD / RECB / PCRA DNA HELICASE FAMILY MEMBER"/>
    <property type="match status" value="1"/>
</dbReference>
<dbReference type="PROSITE" id="PS51217">
    <property type="entry name" value="UVRD_HELICASE_CTER"/>
    <property type="match status" value="1"/>
</dbReference>
<sequence>MGYSGSRMNDHNHLHGLNAAQKQAVETTEGPVLVLAGAGSGKTRVITHRIIHLIEKGTSPHNILAVTFTNKAAKEMRERVQNLIQEHFGASRAGIDSLPTVTTFHALGVRILRENHEVLGLRRHFVIYDRSDSNKAIKKALEQASYDPKQFEPRKMLSIISKAKGDALSRLDFMDGARSYPEQVAGEIWEHYDKTLREEHALDFDDLLLKTVNLLKSHPDVLEMYRERFKYIHIDEYQDTNKVQYEIARLLTGDVHNICVVGDVDQSIYSWRGANISNILQFEKHFPETTTIFLEENYRSTQTIIAASNDIIEKNFNRPPKKVFTNNHEGELIELYVGMNGNDEAEHIALRAKELIKSGASPSHIAVLYRTNFQSRVLEEAFLNFSVPYQLLGTKFFERREVKDALSYLRLAMNPDSTSDLARVINTPVRGIGKVTLLKLMEGRRDELKGSTREKVENFYNLMDDIAQAAREQPLSETFKFILKRTGIEEMLKKDGEEGLERIENLRELVTLAARYDELESEDAIEAVLEEAALQSDQDEIKAKEEQDAVRLMTVHSAKGLEFPYVFITGLEEGLFPHERLSADKIDEEEERRLFYVALTRAEKKVFLSFAHIRTIFGSQRINAPSQFIGDIREELLEHANPGGDGTGYETTVYLD</sequence>
<accession>A0A2H0UDL2</accession>
<dbReference type="CDD" id="cd18807">
    <property type="entry name" value="SF1_C_UvrD"/>
    <property type="match status" value="1"/>
</dbReference>
<keyword evidence="4 11" id="KW-0347">Helicase</keyword>
<dbReference type="GO" id="GO:0033202">
    <property type="term" value="C:DNA helicase complex"/>
    <property type="evidence" value="ECO:0007669"/>
    <property type="project" value="TreeGrafter"/>
</dbReference>
<dbReference type="GO" id="GO:0000725">
    <property type="term" value="P:recombinational repair"/>
    <property type="evidence" value="ECO:0007669"/>
    <property type="project" value="TreeGrafter"/>
</dbReference>
<dbReference type="CDD" id="cd17932">
    <property type="entry name" value="DEXQc_UvrD"/>
    <property type="match status" value="1"/>
</dbReference>
<dbReference type="EMBL" id="PFBI01000006">
    <property type="protein sequence ID" value="PIR84518.1"/>
    <property type="molecule type" value="Genomic_DNA"/>
</dbReference>
<evidence type="ECO:0000313" key="14">
    <source>
        <dbReference type="EMBL" id="PIR84518.1"/>
    </source>
</evidence>
<dbReference type="PANTHER" id="PTHR11070:SF2">
    <property type="entry name" value="ATP-DEPENDENT DNA HELICASE SRS2"/>
    <property type="match status" value="1"/>
</dbReference>
<evidence type="ECO:0000256" key="7">
    <source>
        <dbReference type="ARBA" id="ARBA00023235"/>
    </source>
</evidence>
<comment type="catalytic activity">
    <reaction evidence="10">
        <text>ATP + H2O = ADP + phosphate + H(+)</text>
        <dbReference type="Rhea" id="RHEA:13065"/>
        <dbReference type="ChEBI" id="CHEBI:15377"/>
        <dbReference type="ChEBI" id="CHEBI:15378"/>
        <dbReference type="ChEBI" id="CHEBI:30616"/>
        <dbReference type="ChEBI" id="CHEBI:43474"/>
        <dbReference type="ChEBI" id="CHEBI:456216"/>
        <dbReference type="EC" id="5.6.2.4"/>
    </reaction>
</comment>
<reference evidence="15" key="1">
    <citation type="submission" date="2017-09" db="EMBL/GenBank/DDBJ databases">
        <title>Depth-based differentiation of microbial function through sediment-hosted aquifers and enrichment of novel symbionts in the deep terrestrial subsurface.</title>
        <authorList>
            <person name="Probst A.J."/>
            <person name="Ladd B."/>
            <person name="Jarett J.K."/>
            <person name="Geller-Mcgrath D.E."/>
            <person name="Sieber C.M.K."/>
            <person name="Emerson J.B."/>
            <person name="Anantharaman K."/>
            <person name="Thomas B.C."/>
            <person name="Malmstrom R."/>
            <person name="Stieglmeier M."/>
            <person name="Klingl A."/>
            <person name="Woyke T."/>
            <person name="Ryan C.M."/>
            <person name="Banfield J.F."/>
        </authorList>
    </citation>
    <scope>NUCLEOTIDE SEQUENCE [LARGE SCALE GENOMIC DNA]</scope>
</reference>
<keyword evidence="5 11" id="KW-0067">ATP-binding</keyword>
<evidence type="ECO:0000256" key="10">
    <source>
        <dbReference type="ARBA" id="ARBA00048988"/>
    </source>
</evidence>
<evidence type="ECO:0000256" key="5">
    <source>
        <dbReference type="ARBA" id="ARBA00022840"/>
    </source>
</evidence>
<protein>
    <recommendedName>
        <fullName evidence="9">DNA 3'-5' helicase</fullName>
        <ecNumber evidence="9">5.6.2.4</ecNumber>
    </recommendedName>
</protein>
<evidence type="ECO:0000256" key="3">
    <source>
        <dbReference type="ARBA" id="ARBA00022801"/>
    </source>
</evidence>
<dbReference type="Proteomes" id="UP000229344">
    <property type="component" value="Unassembled WGS sequence"/>
</dbReference>
<comment type="catalytic activity">
    <reaction evidence="8">
        <text>Couples ATP hydrolysis with the unwinding of duplex DNA by translocating in the 3'-5' direction.</text>
        <dbReference type="EC" id="5.6.2.4"/>
    </reaction>
</comment>
<dbReference type="AlphaFoldDB" id="A0A2H0UDL2"/>
<dbReference type="GO" id="GO:0043138">
    <property type="term" value="F:3'-5' DNA helicase activity"/>
    <property type="evidence" value="ECO:0007669"/>
    <property type="project" value="UniProtKB-EC"/>
</dbReference>
<dbReference type="GO" id="GO:0005829">
    <property type="term" value="C:cytosol"/>
    <property type="evidence" value="ECO:0007669"/>
    <property type="project" value="TreeGrafter"/>
</dbReference>
<dbReference type="GO" id="GO:0016887">
    <property type="term" value="F:ATP hydrolysis activity"/>
    <property type="evidence" value="ECO:0007669"/>
    <property type="project" value="RHEA"/>
</dbReference>
<keyword evidence="6" id="KW-0238">DNA-binding</keyword>
<dbReference type="InterPro" id="IPR014016">
    <property type="entry name" value="UvrD-like_ATP-bd"/>
</dbReference>
<dbReference type="Gene3D" id="3.40.50.300">
    <property type="entry name" value="P-loop containing nucleotide triphosphate hydrolases"/>
    <property type="match status" value="2"/>
</dbReference>
<comment type="similarity">
    <text evidence="1">Belongs to the helicase family. UvrD subfamily.</text>
</comment>
<organism evidence="14 15">
    <name type="scientific">Candidatus Kaiserbacteria bacterium CG10_big_fil_rev_8_21_14_0_10_47_16</name>
    <dbReference type="NCBI Taxonomy" id="1974608"/>
    <lineage>
        <taxon>Bacteria</taxon>
        <taxon>Candidatus Kaiseribacteriota</taxon>
    </lineage>
</organism>
<keyword evidence="2 11" id="KW-0547">Nucleotide-binding</keyword>
<evidence type="ECO:0000259" key="13">
    <source>
        <dbReference type="PROSITE" id="PS51217"/>
    </source>
</evidence>
<dbReference type="InterPro" id="IPR027417">
    <property type="entry name" value="P-loop_NTPase"/>
</dbReference>
<keyword evidence="3 11" id="KW-0378">Hydrolase</keyword>
<dbReference type="EC" id="5.6.2.4" evidence="9"/>
<dbReference type="InterPro" id="IPR013986">
    <property type="entry name" value="DExx_box_DNA_helicase_dom_sf"/>
</dbReference>
<evidence type="ECO:0000256" key="9">
    <source>
        <dbReference type="ARBA" id="ARBA00034808"/>
    </source>
</evidence>
<comment type="caution">
    <text evidence="14">The sequence shown here is derived from an EMBL/GenBank/DDBJ whole genome shotgun (WGS) entry which is preliminary data.</text>
</comment>
<dbReference type="Pfam" id="PF13361">
    <property type="entry name" value="UvrD_C"/>
    <property type="match status" value="1"/>
</dbReference>
<dbReference type="SUPFAM" id="SSF52540">
    <property type="entry name" value="P-loop containing nucleoside triphosphate hydrolases"/>
    <property type="match status" value="1"/>
</dbReference>
<evidence type="ECO:0000256" key="6">
    <source>
        <dbReference type="ARBA" id="ARBA00023125"/>
    </source>
</evidence>
<evidence type="ECO:0000256" key="11">
    <source>
        <dbReference type="PROSITE-ProRule" id="PRU00560"/>
    </source>
</evidence>
<feature type="binding site" evidence="11">
    <location>
        <begin position="36"/>
        <end position="43"/>
    </location>
    <ligand>
        <name>ATP</name>
        <dbReference type="ChEBI" id="CHEBI:30616"/>
    </ligand>
</feature>
<feature type="domain" description="UvrD-like helicase ATP-binding" evidence="12">
    <location>
        <begin position="15"/>
        <end position="301"/>
    </location>
</feature>
<dbReference type="InterPro" id="IPR014017">
    <property type="entry name" value="DNA_helicase_UvrD-like_C"/>
</dbReference>
<evidence type="ECO:0000313" key="15">
    <source>
        <dbReference type="Proteomes" id="UP000229344"/>
    </source>
</evidence>
<dbReference type="Pfam" id="PF00580">
    <property type="entry name" value="UvrD-helicase"/>
    <property type="match status" value="1"/>
</dbReference>
<evidence type="ECO:0000256" key="8">
    <source>
        <dbReference type="ARBA" id="ARBA00034617"/>
    </source>
</evidence>